<keyword evidence="9" id="KW-0249">Electron transport</keyword>
<evidence type="ECO:0000256" key="4">
    <source>
        <dbReference type="ARBA" id="ARBA00021095"/>
    </source>
</evidence>
<evidence type="ECO:0000256" key="8">
    <source>
        <dbReference type="ARBA" id="ARBA00022967"/>
    </source>
</evidence>
<proteinExistence type="inferred from homology"/>
<comment type="catalytic activity">
    <reaction evidence="15">
        <text>a ubiquinone + NADH + 5 H(+)(in) = a ubiquinol + NAD(+) + 4 H(+)(out)</text>
        <dbReference type="Rhea" id="RHEA:29091"/>
        <dbReference type="Rhea" id="RHEA-COMP:9565"/>
        <dbReference type="Rhea" id="RHEA-COMP:9566"/>
        <dbReference type="ChEBI" id="CHEBI:15378"/>
        <dbReference type="ChEBI" id="CHEBI:16389"/>
        <dbReference type="ChEBI" id="CHEBI:17976"/>
        <dbReference type="ChEBI" id="CHEBI:57540"/>
        <dbReference type="ChEBI" id="CHEBI:57945"/>
        <dbReference type="EC" id="7.1.1.2"/>
    </reaction>
</comment>
<keyword evidence="13 16" id="KW-0472">Membrane</keyword>
<dbReference type="PANTHER" id="PTHR11435">
    <property type="entry name" value="NADH UBIQUINONE OXIDOREDUCTASE SUBUNIT ND6"/>
    <property type="match status" value="1"/>
</dbReference>
<feature type="transmembrane region" description="Helical" evidence="16">
    <location>
        <begin position="43"/>
        <end position="63"/>
    </location>
</feature>
<evidence type="ECO:0000256" key="13">
    <source>
        <dbReference type="ARBA" id="ARBA00023136"/>
    </source>
</evidence>
<evidence type="ECO:0000256" key="7">
    <source>
        <dbReference type="ARBA" id="ARBA00022692"/>
    </source>
</evidence>
<evidence type="ECO:0000256" key="5">
    <source>
        <dbReference type="ARBA" id="ARBA00022448"/>
    </source>
</evidence>
<keyword evidence="11" id="KW-0520">NAD</keyword>
<evidence type="ECO:0000256" key="2">
    <source>
        <dbReference type="ARBA" id="ARBA00005698"/>
    </source>
</evidence>
<keyword evidence="7 16" id="KW-0812">Transmembrane</keyword>
<organism evidence="17">
    <name type="scientific">Stictoleptura succedanea</name>
    <dbReference type="NCBI Taxonomy" id="2020999"/>
    <lineage>
        <taxon>Eukaryota</taxon>
        <taxon>Metazoa</taxon>
        <taxon>Ecdysozoa</taxon>
        <taxon>Arthropoda</taxon>
        <taxon>Hexapoda</taxon>
        <taxon>Insecta</taxon>
        <taxon>Pterygota</taxon>
        <taxon>Neoptera</taxon>
        <taxon>Endopterygota</taxon>
        <taxon>Coleoptera</taxon>
        <taxon>Polyphaga</taxon>
        <taxon>Cucujiformia</taxon>
        <taxon>Chrysomeloidea</taxon>
        <taxon>Cerambycidae</taxon>
        <taxon>Lepturinae</taxon>
        <taxon>Lepturini</taxon>
        <taxon>Stictoleptura</taxon>
    </lineage>
</organism>
<reference evidence="17" key="1">
    <citation type="submission" date="2017-03" db="EMBL/GenBank/DDBJ databases">
        <title>The mitochondrial genome sequencing and phylogenetic analysis of Cerambycidae species(Insecta: Coleoptera).</title>
        <authorList>
            <person name="Yang J."/>
        </authorList>
    </citation>
    <scope>NUCLEOTIDE SEQUENCE</scope>
</reference>
<evidence type="ECO:0000256" key="11">
    <source>
        <dbReference type="ARBA" id="ARBA00023027"/>
    </source>
</evidence>
<evidence type="ECO:0000256" key="3">
    <source>
        <dbReference type="ARBA" id="ARBA00012944"/>
    </source>
</evidence>
<feature type="transmembrane region" description="Helical" evidence="16">
    <location>
        <begin position="75"/>
        <end position="96"/>
    </location>
</feature>
<evidence type="ECO:0000256" key="10">
    <source>
        <dbReference type="ARBA" id="ARBA00022989"/>
    </source>
</evidence>
<sequence>MKFFLFSLSIMFLFLNHPLTLGSILLIQTILISIITGLLTYNFWFSYILFLIMIGGMLILFIYMTSVASNEKFKFSYKLLLLLMMTLMIMFLFNFIDLYFNYINLNIYDLNNQIQLKFYNLSMIKFMNWPNNLIIFMMITYLLITLIAVVKITSIKHGPLRQKN</sequence>
<keyword evidence="10 16" id="KW-1133">Transmembrane helix</keyword>
<evidence type="ECO:0000256" key="9">
    <source>
        <dbReference type="ARBA" id="ARBA00022982"/>
    </source>
</evidence>
<evidence type="ECO:0000256" key="14">
    <source>
        <dbReference type="ARBA" id="ARBA00031019"/>
    </source>
</evidence>
<evidence type="ECO:0000256" key="6">
    <source>
        <dbReference type="ARBA" id="ARBA00022660"/>
    </source>
</evidence>
<protein>
    <recommendedName>
        <fullName evidence="4">NADH-ubiquinone oxidoreductase chain 6</fullName>
        <ecNumber evidence="3">7.1.1.2</ecNumber>
    </recommendedName>
    <alternativeName>
        <fullName evidence="14">NADH dehydrogenase subunit 6</fullName>
    </alternativeName>
</protein>
<keyword evidence="12 17" id="KW-0496">Mitochondrion</keyword>
<geneLocation type="mitochondrion" evidence="17"/>
<evidence type="ECO:0000256" key="12">
    <source>
        <dbReference type="ARBA" id="ARBA00023128"/>
    </source>
</evidence>
<evidence type="ECO:0000256" key="16">
    <source>
        <dbReference type="SAM" id="Phobius"/>
    </source>
</evidence>
<evidence type="ECO:0000256" key="1">
    <source>
        <dbReference type="ARBA" id="ARBA00004225"/>
    </source>
</evidence>
<comment type="similarity">
    <text evidence="2">Belongs to the complex I subunit 6 family.</text>
</comment>
<keyword evidence="6" id="KW-0679">Respiratory chain</keyword>
<feature type="transmembrane region" description="Helical" evidence="16">
    <location>
        <begin position="133"/>
        <end position="153"/>
    </location>
</feature>
<dbReference type="InterPro" id="IPR050269">
    <property type="entry name" value="ComplexI_Subunit6"/>
</dbReference>
<name>A0A343ET64_9CUCU</name>
<evidence type="ECO:0000313" key="17">
    <source>
        <dbReference type="EMBL" id="ASM41806.1"/>
    </source>
</evidence>
<dbReference type="AlphaFoldDB" id="A0A343ET64"/>
<keyword evidence="5" id="KW-0813">Transport</keyword>
<accession>A0A343ET64</accession>
<dbReference type="PANTHER" id="PTHR11435:SF1">
    <property type="entry name" value="NADH-UBIQUINONE OXIDOREDUCTASE CHAIN 6"/>
    <property type="match status" value="1"/>
</dbReference>
<evidence type="ECO:0000256" key="15">
    <source>
        <dbReference type="ARBA" id="ARBA00049551"/>
    </source>
</evidence>
<dbReference type="GO" id="GO:0008137">
    <property type="term" value="F:NADH dehydrogenase (ubiquinone) activity"/>
    <property type="evidence" value="ECO:0007669"/>
    <property type="project" value="UniProtKB-EC"/>
</dbReference>
<comment type="subcellular location">
    <subcellularLocation>
        <location evidence="1">Mitochondrion membrane</location>
        <topology evidence="1">Multi-pass membrane protein</topology>
    </subcellularLocation>
</comment>
<dbReference type="GO" id="GO:0031966">
    <property type="term" value="C:mitochondrial membrane"/>
    <property type="evidence" value="ECO:0007669"/>
    <property type="project" value="UniProtKB-SubCell"/>
</dbReference>
<gene>
    <name evidence="17" type="primary">ND6</name>
</gene>
<dbReference type="EMBL" id="KY796052">
    <property type="protein sequence ID" value="ASM41806.1"/>
    <property type="molecule type" value="Genomic_DNA"/>
</dbReference>
<keyword evidence="8" id="KW-1278">Translocase</keyword>
<dbReference type="EC" id="7.1.1.2" evidence="3"/>